<dbReference type="SUPFAM" id="SSF54637">
    <property type="entry name" value="Thioesterase/thiol ester dehydrase-isomerase"/>
    <property type="match status" value="1"/>
</dbReference>
<dbReference type="InterPro" id="IPR029069">
    <property type="entry name" value="HotDog_dom_sf"/>
</dbReference>
<dbReference type="RefSeq" id="WP_090625181.1">
    <property type="nucleotide sequence ID" value="NZ_FOQO01000002.1"/>
</dbReference>
<dbReference type="STRING" id="1477437.SAMN05444682_102336"/>
<dbReference type="Pfam" id="PF22817">
    <property type="entry name" value="ApeP-like"/>
    <property type="match status" value="1"/>
</dbReference>
<proteinExistence type="predicted"/>
<organism evidence="1 2">
    <name type="scientific">Parapedobacter indicus</name>
    <dbReference type="NCBI Taxonomy" id="1477437"/>
    <lineage>
        <taxon>Bacteria</taxon>
        <taxon>Pseudomonadati</taxon>
        <taxon>Bacteroidota</taxon>
        <taxon>Sphingobacteriia</taxon>
        <taxon>Sphingobacteriales</taxon>
        <taxon>Sphingobacteriaceae</taxon>
        <taxon>Parapedobacter</taxon>
    </lineage>
</organism>
<dbReference type="InterPro" id="IPR016776">
    <property type="entry name" value="ApeP-like_dehydratase"/>
</dbReference>
<accession>A0A1I3FHL1</accession>
<name>A0A1I3FHL1_9SPHI</name>
<dbReference type="Proteomes" id="UP000198670">
    <property type="component" value="Unassembled WGS sequence"/>
</dbReference>
<keyword evidence="2" id="KW-1185">Reference proteome</keyword>
<evidence type="ECO:0000313" key="2">
    <source>
        <dbReference type="Proteomes" id="UP000198670"/>
    </source>
</evidence>
<evidence type="ECO:0000313" key="1">
    <source>
        <dbReference type="EMBL" id="SFI10676.1"/>
    </source>
</evidence>
<dbReference type="EMBL" id="FOQO01000002">
    <property type="protein sequence ID" value="SFI10676.1"/>
    <property type="molecule type" value="Genomic_DNA"/>
</dbReference>
<dbReference type="Gene3D" id="3.10.129.10">
    <property type="entry name" value="Hotdog Thioesterase"/>
    <property type="match status" value="1"/>
</dbReference>
<dbReference type="OrthoDB" id="2922403at2"/>
<dbReference type="AlphaFoldDB" id="A0A1I3FHL1"/>
<gene>
    <name evidence="1" type="ORF">SAMN05444682_102336</name>
</gene>
<sequence>MSLISSQEAICKLIPQQPPFVLVDKLLEYGDDYIVSGFEIPKAHVLVNRDGFLTEAGVVEHFAQTIALHQGYDYFLRGMDPPVGYIGSIRDFEIVRLPSSGTELRTHIQILQRLFGVTLVRGEVRLREQMIAVGEMRTVIAKDLE</sequence>
<reference evidence="1 2" key="1">
    <citation type="submission" date="2016-10" db="EMBL/GenBank/DDBJ databases">
        <authorList>
            <person name="de Groot N.N."/>
        </authorList>
    </citation>
    <scope>NUCLEOTIDE SEQUENCE [LARGE SCALE GENOMIC DNA]</scope>
    <source>
        <strain evidence="1 2">RK1</strain>
    </source>
</reference>
<protein>
    <submittedName>
        <fullName evidence="1">Predicted 3-hydroxylacyl-ACP dehydratase, HotDog domain</fullName>
    </submittedName>
</protein>